<evidence type="ECO:0000256" key="9">
    <source>
        <dbReference type="SAM" id="Phobius"/>
    </source>
</evidence>
<evidence type="ECO:0000256" key="4">
    <source>
        <dbReference type="ARBA" id="ARBA00022692"/>
    </source>
</evidence>
<organism evidence="10 11">
    <name type="scientific">Marinomonas spartinae</name>
    <dbReference type="NCBI Taxonomy" id="1792290"/>
    <lineage>
        <taxon>Bacteria</taxon>
        <taxon>Pseudomonadati</taxon>
        <taxon>Pseudomonadota</taxon>
        <taxon>Gammaproteobacteria</taxon>
        <taxon>Oceanospirillales</taxon>
        <taxon>Oceanospirillaceae</taxon>
        <taxon>Marinomonas</taxon>
    </lineage>
</organism>
<evidence type="ECO:0000256" key="2">
    <source>
        <dbReference type="ARBA" id="ARBA00007776"/>
    </source>
</evidence>
<keyword evidence="5 8" id="KW-0133">Cell shape</keyword>
<evidence type="ECO:0000313" key="10">
    <source>
        <dbReference type="EMBL" id="SBS30019.1"/>
    </source>
</evidence>
<dbReference type="EMBL" id="FLOB01000003">
    <property type="protein sequence ID" value="SBS30019.1"/>
    <property type="molecule type" value="Genomic_DNA"/>
</dbReference>
<dbReference type="PIRSF" id="PIRSF018472">
    <property type="entry name" value="MreD_proteobac"/>
    <property type="match status" value="1"/>
</dbReference>
<comment type="function">
    <text evidence="8">Involved in formation of the rod shape of the cell. May also contribute to regulation of formation of penicillin-binding proteins.</text>
</comment>
<keyword evidence="4 9" id="KW-0812">Transmembrane</keyword>
<dbReference type="GO" id="GO:0008360">
    <property type="term" value="P:regulation of cell shape"/>
    <property type="evidence" value="ECO:0007669"/>
    <property type="project" value="UniProtKB-UniRule"/>
</dbReference>
<gene>
    <name evidence="10" type="primary">mreD</name>
    <name evidence="10" type="ORF">MSP8886_01672</name>
</gene>
<dbReference type="InterPro" id="IPR007227">
    <property type="entry name" value="Cell_shape_determining_MreD"/>
</dbReference>
<sequence length="157" mass="18403">MRAFFVFMVTLIAALMLEAMPLPESLIWYRPEWVLLVILYWVIALPFRVGVGLAWFLGLLVDLLQGGIIGQHSLTYVIIAYTCGVFYKRLRMYHRWQQGLFVCLLVSVNQLVDFWIDHYFGDAKPTLMIFMPAIVTGLLWPWSFIVLRSIRRIYAIR</sequence>
<dbReference type="InterPro" id="IPR026034">
    <property type="entry name" value="MreD_proteobac"/>
</dbReference>
<dbReference type="GO" id="GO:0005886">
    <property type="term" value="C:plasma membrane"/>
    <property type="evidence" value="ECO:0007669"/>
    <property type="project" value="UniProtKB-SubCell"/>
</dbReference>
<dbReference type="STRING" id="1792290.MSP8886_01672"/>
<dbReference type="RefSeq" id="WP_067014876.1">
    <property type="nucleotide sequence ID" value="NZ_FLOB01000003.1"/>
</dbReference>
<dbReference type="OrthoDB" id="6647425at2"/>
<dbReference type="PANTHER" id="PTHR37484:SF1">
    <property type="entry name" value="ROD SHAPE-DETERMINING PROTEIN MRED"/>
    <property type="match status" value="1"/>
</dbReference>
<dbReference type="AlphaFoldDB" id="A0A1A8TDZ7"/>
<feature type="transmembrane region" description="Helical" evidence="9">
    <location>
        <begin position="35"/>
        <end position="61"/>
    </location>
</feature>
<proteinExistence type="inferred from homology"/>
<name>A0A1A8TDZ7_9GAMM</name>
<keyword evidence="11" id="KW-1185">Reference proteome</keyword>
<keyword evidence="6 9" id="KW-1133">Transmembrane helix</keyword>
<evidence type="ECO:0000256" key="8">
    <source>
        <dbReference type="PIRNR" id="PIRNR018472"/>
    </source>
</evidence>
<evidence type="ECO:0000256" key="5">
    <source>
        <dbReference type="ARBA" id="ARBA00022960"/>
    </source>
</evidence>
<reference evidence="10 11" key="1">
    <citation type="submission" date="2016-06" db="EMBL/GenBank/DDBJ databases">
        <authorList>
            <person name="Kjaerup R.B."/>
            <person name="Dalgaard T.S."/>
            <person name="Juul-Madsen H.R."/>
        </authorList>
    </citation>
    <scope>NUCLEOTIDE SEQUENCE [LARGE SCALE GENOMIC DNA]</scope>
    <source>
        <strain evidence="10 11">CECT 8886</strain>
    </source>
</reference>
<evidence type="ECO:0000256" key="6">
    <source>
        <dbReference type="ARBA" id="ARBA00022989"/>
    </source>
</evidence>
<protein>
    <recommendedName>
        <fullName evidence="8">Rod shape-determining protein MreD</fullName>
    </recommendedName>
</protein>
<feature type="transmembrane region" description="Helical" evidence="9">
    <location>
        <begin position="99"/>
        <end position="116"/>
    </location>
</feature>
<dbReference type="Proteomes" id="UP000092544">
    <property type="component" value="Unassembled WGS sequence"/>
</dbReference>
<evidence type="ECO:0000256" key="7">
    <source>
        <dbReference type="ARBA" id="ARBA00023136"/>
    </source>
</evidence>
<keyword evidence="3 8" id="KW-1003">Cell membrane</keyword>
<evidence type="ECO:0000256" key="1">
    <source>
        <dbReference type="ARBA" id="ARBA00004651"/>
    </source>
</evidence>
<accession>A0A1A8TDZ7</accession>
<dbReference type="NCBIfam" id="TIGR03426">
    <property type="entry name" value="shape_MreD"/>
    <property type="match status" value="1"/>
</dbReference>
<evidence type="ECO:0000256" key="3">
    <source>
        <dbReference type="ARBA" id="ARBA00022475"/>
    </source>
</evidence>
<keyword evidence="7 8" id="KW-0472">Membrane</keyword>
<keyword evidence="8" id="KW-0997">Cell inner membrane</keyword>
<feature type="transmembrane region" description="Helical" evidence="9">
    <location>
        <begin position="128"/>
        <end position="147"/>
    </location>
</feature>
<comment type="similarity">
    <text evidence="2 8">Belongs to the MreD family.</text>
</comment>
<dbReference type="Pfam" id="PF04093">
    <property type="entry name" value="MreD"/>
    <property type="match status" value="1"/>
</dbReference>
<evidence type="ECO:0000313" key="11">
    <source>
        <dbReference type="Proteomes" id="UP000092544"/>
    </source>
</evidence>
<dbReference type="PANTHER" id="PTHR37484">
    <property type="entry name" value="ROD SHAPE-DETERMINING PROTEIN MRED"/>
    <property type="match status" value="1"/>
</dbReference>
<comment type="subcellular location">
    <subcellularLocation>
        <location evidence="8">Cell inner membrane</location>
    </subcellularLocation>
    <subcellularLocation>
        <location evidence="1">Cell membrane</location>
        <topology evidence="1">Multi-pass membrane protein</topology>
    </subcellularLocation>
</comment>